<name>A3LNC5_PICST</name>
<gene>
    <name evidence="4" type="ORF">PICST_54655</name>
</gene>
<feature type="non-terminal residue" evidence="4">
    <location>
        <position position="1"/>
    </location>
</feature>
<comment type="similarity">
    <text evidence="1">Belongs to the AB hydrolase superfamily.</text>
</comment>
<evidence type="ECO:0000256" key="1">
    <source>
        <dbReference type="ARBA" id="ARBA00008645"/>
    </source>
</evidence>
<dbReference type="GO" id="GO:0005739">
    <property type="term" value="C:mitochondrion"/>
    <property type="evidence" value="ECO:0007669"/>
    <property type="project" value="TreeGrafter"/>
</dbReference>
<dbReference type="OMA" id="LITMHGL"/>
<dbReference type="RefSeq" id="XP_001382338.1">
    <property type="nucleotide sequence ID" value="XM_001382301.1"/>
</dbReference>
<dbReference type="ESTHER" id="picst-a3lnc5">
    <property type="family name" value="ABHD11-Acetyl_transferase"/>
</dbReference>
<evidence type="ECO:0000259" key="3">
    <source>
        <dbReference type="Pfam" id="PF00561"/>
    </source>
</evidence>
<dbReference type="InterPro" id="IPR000073">
    <property type="entry name" value="AB_hydrolase_1"/>
</dbReference>
<evidence type="ECO:0000313" key="4">
    <source>
        <dbReference type="EMBL" id="ABN64309.1"/>
    </source>
</evidence>
<evidence type="ECO:0000256" key="2">
    <source>
        <dbReference type="ARBA" id="ARBA00022801"/>
    </source>
</evidence>
<dbReference type="InParanoid" id="A3LNC5"/>
<dbReference type="STRING" id="322104.A3LNC5"/>
<dbReference type="PANTHER" id="PTHR46118:SF4">
    <property type="entry name" value="PROTEIN ABHD11"/>
    <property type="match status" value="1"/>
</dbReference>
<reference evidence="4 5" key="1">
    <citation type="journal article" date="2007" name="Nat. Biotechnol.">
        <title>Genome sequence of the lignocellulose-bioconverting and xylose-fermenting yeast Pichia stipitis.</title>
        <authorList>
            <person name="Jeffries T.W."/>
            <person name="Grigoriev I.V."/>
            <person name="Grimwood J."/>
            <person name="Laplaza J.M."/>
            <person name="Aerts A."/>
            <person name="Salamov A."/>
            <person name="Schmutz J."/>
            <person name="Lindquist E."/>
            <person name="Dehal P."/>
            <person name="Shapiro H."/>
            <person name="Jin Y.S."/>
            <person name="Passoth V."/>
            <person name="Richardson P.M."/>
        </authorList>
    </citation>
    <scope>NUCLEOTIDE SEQUENCE [LARGE SCALE GENOMIC DNA]</scope>
    <source>
        <strain evidence="5">ATCC 58785 / CBS 6054 / NBRC 10063 / NRRL Y-11545</strain>
    </source>
</reference>
<dbReference type="PANTHER" id="PTHR46118">
    <property type="entry name" value="PROTEIN ABHD11"/>
    <property type="match status" value="1"/>
</dbReference>
<keyword evidence="5" id="KW-1185">Reference proteome</keyword>
<organism evidence="4 5">
    <name type="scientific">Scheffersomyces stipitis (strain ATCC 58785 / CBS 6054 / NBRC 10063 / NRRL Y-11545)</name>
    <name type="common">Yeast</name>
    <name type="synonym">Pichia stipitis</name>
    <dbReference type="NCBI Taxonomy" id="322104"/>
    <lineage>
        <taxon>Eukaryota</taxon>
        <taxon>Fungi</taxon>
        <taxon>Dikarya</taxon>
        <taxon>Ascomycota</taxon>
        <taxon>Saccharomycotina</taxon>
        <taxon>Pichiomycetes</taxon>
        <taxon>Debaryomycetaceae</taxon>
        <taxon>Scheffersomyces</taxon>
    </lineage>
</organism>
<dbReference type="GeneID" id="4837118"/>
<feature type="domain" description="AB hydrolase-1" evidence="3">
    <location>
        <begin position="33"/>
        <end position="132"/>
    </location>
</feature>
<keyword evidence="2" id="KW-0378">Hydrolase</keyword>
<evidence type="ECO:0000313" key="5">
    <source>
        <dbReference type="Proteomes" id="UP000002258"/>
    </source>
</evidence>
<accession>A3LNC5</accession>
<dbReference type="AlphaFoldDB" id="A3LNC5"/>
<dbReference type="HOGENOM" id="CLU_020336_53_0_1"/>
<dbReference type="KEGG" id="pic:PICST_54655"/>
<dbReference type="GO" id="GO:0052689">
    <property type="term" value="F:carboxylic ester hydrolase activity"/>
    <property type="evidence" value="ECO:0007669"/>
    <property type="project" value="TreeGrafter"/>
</dbReference>
<proteinExistence type="inferred from homology"/>
<dbReference type="Gene3D" id="3.40.50.1820">
    <property type="entry name" value="alpha/beta hydrolase"/>
    <property type="match status" value="1"/>
</dbReference>
<dbReference type="SUPFAM" id="SSF53474">
    <property type="entry name" value="alpha/beta-Hydrolases"/>
    <property type="match status" value="1"/>
</dbReference>
<dbReference type="Pfam" id="PF00561">
    <property type="entry name" value="Abhydrolase_1"/>
    <property type="match status" value="1"/>
</dbReference>
<dbReference type="InterPro" id="IPR029058">
    <property type="entry name" value="AB_hydrolase_fold"/>
</dbReference>
<dbReference type="Proteomes" id="UP000002258">
    <property type="component" value="Chromosome 2"/>
</dbReference>
<dbReference type="OrthoDB" id="8119704at2759"/>
<sequence length="293" mass="33613">LDLVEDLPNNETVPLHWQQFKPTKGFEVDDSLPPVVMLHGLFGSKQNYGSVARQITQMTKNPVYGVDLRNHGQSPHSNPHNYYTMAQDVVRFLEDRGWKDTILAGHSMGAKTSMIAALIRPELISKLLVIDNSPRAKVLDSSFTHDLIGMCQVEHEAPQFKTKPPAFREKKIDSILRMYERDEKVRAFLKTNIIKSKFTEHPIFRVPVLNFLKDGVMNHLGGWPASSVEGKKFDKPVLVMGAKHSNFVEPESYSEFRKYFSNFSYQEFDCGHWIVTDLPEQFIDSTVQFIRDE</sequence>
<protein>
    <recommendedName>
        <fullName evidence="3">AB hydrolase-1 domain-containing protein</fullName>
    </recommendedName>
</protein>
<dbReference type="eggNOG" id="KOG2382">
    <property type="taxonomic scope" value="Eukaryota"/>
</dbReference>
<dbReference type="EMBL" id="CP000496">
    <property type="protein sequence ID" value="ABN64309.1"/>
    <property type="molecule type" value="Genomic_DNA"/>
</dbReference>